<keyword evidence="7" id="KW-1185">Reference proteome</keyword>
<dbReference type="RefSeq" id="WP_229485945.1">
    <property type="nucleotide sequence ID" value="NZ_JAIVFQ010000023.1"/>
</dbReference>
<dbReference type="InterPro" id="IPR014017">
    <property type="entry name" value="DNA_helicase_UvrD-like_C"/>
</dbReference>
<sequence>MQQLHERDIPWNEIAIIYRSNFMGDRIYNDFQQAQIPIEWVNASSDSRNYHPDEQSIKLITMHSSKGLEFPVVLIPGIGFMPDQYGHGTPEEEARLLYVAMTRAMEQLILSCDRSSEFTNRLETVLGKVAVI</sequence>
<dbReference type="Gene3D" id="3.40.50.300">
    <property type="entry name" value="P-loop containing nucleotide triphosphate hydrolases"/>
    <property type="match status" value="1"/>
</dbReference>
<keyword evidence="2" id="KW-0378">Hydrolase</keyword>
<name>A0ABS8I9W1_9NOSO</name>
<dbReference type="EMBL" id="JAIVFQ010000023">
    <property type="protein sequence ID" value="MCC5600888.1"/>
    <property type="molecule type" value="Genomic_DNA"/>
</dbReference>
<dbReference type="InterPro" id="IPR000212">
    <property type="entry name" value="DNA_helicase_UvrD/REP"/>
</dbReference>
<feature type="domain" description="UvrD-like helicase C-terminal" evidence="5">
    <location>
        <begin position="49"/>
        <end position="112"/>
    </location>
</feature>
<dbReference type="Proteomes" id="UP001199525">
    <property type="component" value="Unassembled WGS sequence"/>
</dbReference>
<proteinExistence type="predicted"/>
<protein>
    <submittedName>
        <fullName evidence="6">ATP-binding domain-containing protein</fullName>
    </submittedName>
</protein>
<dbReference type="GO" id="GO:0005524">
    <property type="term" value="F:ATP binding"/>
    <property type="evidence" value="ECO:0007669"/>
    <property type="project" value="UniProtKB-KW"/>
</dbReference>
<evidence type="ECO:0000313" key="6">
    <source>
        <dbReference type="EMBL" id="MCC5600888.1"/>
    </source>
</evidence>
<evidence type="ECO:0000256" key="1">
    <source>
        <dbReference type="ARBA" id="ARBA00022741"/>
    </source>
</evidence>
<comment type="caution">
    <text evidence="6">The sequence shown here is derived from an EMBL/GenBank/DDBJ whole genome shotgun (WGS) entry which is preliminary data.</text>
</comment>
<dbReference type="Pfam" id="PF13361">
    <property type="entry name" value="UvrD_C"/>
    <property type="match status" value="1"/>
</dbReference>
<evidence type="ECO:0000259" key="5">
    <source>
        <dbReference type="Pfam" id="PF13361"/>
    </source>
</evidence>
<dbReference type="SUPFAM" id="SSF52540">
    <property type="entry name" value="P-loop containing nucleoside triphosphate hydrolases"/>
    <property type="match status" value="1"/>
</dbReference>
<organism evidence="6 7">
    <name type="scientific">Nostoc favosum CHAB5714</name>
    <dbReference type="NCBI Taxonomy" id="2780399"/>
    <lineage>
        <taxon>Bacteria</taxon>
        <taxon>Bacillati</taxon>
        <taxon>Cyanobacteriota</taxon>
        <taxon>Cyanophyceae</taxon>
        <taxon>Nostocales</taxon>
        <taxon>Nostocaceae</taxon>
        <taxon>Nostoc</taxon>
        <taxon>Nostoc favosum</taxon>
    </lineage>
</organism>
<keyword evidence="3" id="KW-0347">Helicase</keyword>
<evidence type="ECO:0000256" key="4">
    <source>
        <dbReference type="ARBA" id="ARBA00022840"/>
    </source>
</evidence>
<dbReference type="PANTHER" id="PTHR11070">
    <property type="entry name" value="UVRD / RECB / PCRA DNA HELICASE FAMILY MEMBER"/>
    <property type="match status" value="1"/>
</dbReference>
<gene>
    <name evidence="6" type="ORF">LC586_17090</name>
</gene>
<evidence type="ECO:0000313" key="7">
    <source>
        <dbReference type="Proteomes" id="UP001199525"/>
    </source>
</evidence>
<accession>A0ABS8I9W1</accession>
<reference evidence="6 7" key="1">
    <citation type="journal article" date="2021" name="Microorganisms">
        <title>Genome Evolution of Filamentous Cyanobacterium Nostoc Species: From Facultative Symbiosis to Free Living.</title>
        <authorList>
            <person name="Huo D."/>
            <person name="Li H."/>
            <person name="Cai F."/>
            <person name="Guo X."/>
            <person name="Qiao Z."/>
            <person name="Wang W."/>
            <person name="Yu G."/>
            <person name="Li R."/>
        </authorList>
    </citation>
    <scope>NUCLEOTIDE SEQUENCE [LARGE SCALE GENOMIC DNA]</scope>
    <source>
        <strain evidence="6 7">CHAB 5714</strain>
    </source>
</reference>
<dbReference type="PANTHER" id="PTHR11070:SF2">
    <property type="entry name" value="ATP-DEPENDENT DNA HELICASE SRS2"/>
    <property type="match status" value="1"/>
</dbReference>
<keyword evidence="1" id="KW-0547">Nucleotide-binding</keyword>
<evidence type="ECO:0000256" key="2">
    <source>
        <dbReference type="ARBA" id="ARBA00022801"/>
    </source>
</evidence>
<keyword evidence="4 6" id="KW-0067">ATP-binding</keyword>
<dbReference type="InterPro" id="IPR027417">
    <property type="entry name" value="P-loop_NTPase"/>
</dbReference>
<evidence type="ECO:0000256" key="3">
    <source>
        <dbReference type="ARBA" id="ARBA00022806"/>
    </source>
</evidence>